<dbReference type="AlphaFoldDB" id="A0A5C6AHX9"/>
<evidence type="ECO:0000259" key="3">
    <source>
        <dbReference type="Pfam" id="PF25881"/>
    </source>
</evidence>
<dbReference type="EMBL" id="SJPR01000001">
    <property type="protein sequence ID" value="TWT99239.1"/>
    <property type="molecule type" value="Genomic_DNA"/>
</dbReference>
<dbReference type="PANTHER" id="PTHR30469">
    <property type="entry name" value="MULTIDRUG RESISTANCE PROTEIN MDTA"/>
    <property type="match status" value="1"/>
</dbReference>
<reference evidence="5 6" key="1">
    <citation type="submission" date="2019-02" db="EMBL/GenBank/DDBJ databases">
        <title>Deep-cultivation of Planctomycetes and their phenomic and genomic characterization uncovers novel biology.</title>
        <authorList>
            <person name="Wiegand S."/>
            <person name="Jogler M."/>
            <person name="Boedeker C."/>
            <person name="Pinto D."/>
            <person name="Vollmers J."/>
            <person name="Rivas-Marin E."/>
            <person name="Kohn T."/>
            <person name="Peeters S.H."/>
            <person name="Heuer A."/>
            <person name="Rast P."/>
            <person name="Oberbeckmann S."/>
            <person name="Bunk B."/>
            <person name="Jeske O."/>
            <person name="Meyerdierks A."/>
            <person name="Storesund J.E."/>
            <person name="Kallscheuer N."/>
            <person name="Luecker S."/>
            <person name="Lage O.M."/>
            <person name="Pohl T."/>
            <person name="Merkel B.J."/>
            <person name="Hornburger P."/>
            <person name="Mueller R.-W."/>
            <person name="Bruemmer F."/>
            <person name="Labrenz M."/>
            <person name="Spormann A.M."/>
            <person name="Op Den Camp H."/>
            <person name="Overmann J."/>
            <person name="Amann R."/>
            <person name="Jetten M.S.M."/>
            <person name="Mascher T."/>
            <person name="Medema M.H."/>
            <person name="Devos D.P."/>
            <person name="Kaster A.-K."/>
            <person name="Ovreas L."/>
            <person name="Rohde M."/>
            <person name="Galperin M.Y."/>
            <person name="Jogler C."/>
        </authorList>
    </citation>
    <scope>NUCLEOTIDE SEQUENCE [LARGE SCALE GENOMIC DNA]</scope>
    <source>
        <strain evidence="5 6">Pla108</strain>
    </source>
</reference>
<feature type="domain" description="YbhG-like alpha-helical hairpin" evidence="3">
    <location>
        <begin position="113"/>
        <end position="231"/>
    </location>
</feature>
<dbReference type="Gene3D" id="1.10.287.470">
    <property type="entry name" value="Helix hairpin bin"/>
    <property type="match status" value="2"/>
</dbReference>
<evidence type="ECO:0000256" key="1">
    <source>
        <dbReference type="ARBA" id="ARBA00009477"/>
    </source>
</evidence>
<evidence type="ECO:0000313" key="6">
    <source>
        <dbReference type="Proteomes" id="UP000317421"/>
    </source>
</evidence>
<feature type="domain" description="Multidrug resistance protein MdtA-like C-terminal permuted SH3" evidence="4">
    <location>
        <begin position="348"/>
        <end position="405"/>
    </location>
</feature>
<gene>
    <name evidence="5" type="primary">mdtA_1</name>
    <name evidence="5" type="ORF">Pla108_01740</name>
</gene>
<dbReference type="Gene3D" id="2.40.50.100">
    <property type="match status" value="2"/>
</dbReference>
<dbReference type="NCBIfam" id="TIGR01730">
    <property type="entry name" value="RND_mfp"/>
    <property type="match status" value="1"/>
</dbReference>
<dbReference type="InterPro" id="IPR059052">
    <property type="entry name" value="HH_YbhG-like"/>
</dbReference>
<comment type="similarity">
    <text evidence="1">Belongs to the membrane fusion protein (MFP) (TC 8.A.1) family.</text>
</comment>
<evidence type="ECO:0000313" key="5">
    <source>
        <dbReference type="EMBL" id="TWT99239.1"/>
    </source>
</evidence>
<proteinExistence type="inferred from homology"/>
<feature type="coiled-coil region" evidence="2">
    <location>
        <begin position="137"/>
        <end position="164"/>
    </location>
</feature>
<protein>
    <submittedName>
        <fullName evidence="5">Multidrug resistance protein MdtA</fullName>
    </submittedName>
</protein>
<organism evidence="5 6">
    <name type="scientific">Botrimarina colliarenosi</name>
    <dbReference type="NCBI Taxonomy" id="2528001"/>
    <lineage>
        <taxon>Bacteria</taxon>
        <taxon>Pseudomonadati</taxon>
        <taxon>Planctomycetota</taxon>
        <taxon>Planctomycetia</taxon>
        <taxon>Pirellulales</taxon>
        <taxon>Lacipirellulaceae</taxon>
        <taxon>Botrimarina</taxon>
    </lineage>
</organism>
<keyword evidence="6" id="KW-1185">Reference proteome</keyword>
<name>A0A5C6AHX9_9BACT</name>
<dbReference type="Gene3D" id="2.40.420.20">
    <property type="match status" value="1"/>
</dbReference>
<dbReference type="RefSeq" id="WP_146441559.1">
    <property type="nucleotide sequence ID" value="NZ_SJPR01000001.1"/>
</dbReference>
<dbReference type="InterPro" id="IPR058627">
    <property type="entry name" value="MdtA-like_C"/>
</dbReference>
<dbReference type="SUPFAM" id="SSF111369">
    <property type="entry name" value="HlyD-like secretion proteins"/>
    <property type="match status" value="3"/>
</dbReference>
<dbReference type="GO" id="GO:0015562">
    <property type="term" value="F:efflux transmembrane transporter activity"/>
    <property type="evidence" value="ECO:0007669"/>
    <property type="project" value="TreeGrafter"/>
</dbReference>
<dbReference type="Pfam" id="PF25967">
    <property type="entry name" value="RND-MFP_C"/>
    <property type="match status" value="1"/>
</dbReference>
<keyword evidence="2" id="KW-0175">Coiled coil</keyword>
<dbReference type="Pfam" id="PF25881">
    <property type="entry name" value="HH_YBHG"/>
    <property type="match status" value="1"/>
</dbReference>
<accession>A0A5C6AHX9</accession>
<comment type="caution">
    <text evidence="5">The sequence shown here is derived from an EMBL/GenBank/DDBJ whole genome shotgun (WGS) entry which is preliminary data.</text>
</comment>
<dbReference type="GO" id="GO:1990281">
    <property type="term" value="C:efflux pump complex"/>
    <property type="evidence" value="ECO:0007669"/>
    <property type="project" value="TreeGrafter"/>
</dbReference>
<sequence>MTSRWTLIGFAALLLVVVVAGGSTAVLNAQQGAPAKITPTATTPVRTQVATPVDSFLRNRVYTGTLVARRRSVLSFERAGKVVELVVDEGDAVTKGELLARLDTRRLLARRSRAEADLAEAMAVLRELVAGPRQQSIAAAAAEVRSLAAQRDVAERNLKRREQLVASNAVSREEYDEALYDYRAAAARTDVAQKNLDELEAGTRQEQIAAQEAQVSALEASVADILHELDDSVLLAPYAGRIAKRRVDEGTVVSPGAAVFELVEADTLEAWIGLPPQAAAQVEVGLQTTATIAGTDYVAIVQSVRPELDVTTRTQNVVLRLDSPAGLVAGQVVRVGVREPVAMPGFWVPTQALSPGRRGLWTVLVAEEGAAAARPVEVIEADGDHSFVRGALEAGEHVIVEGAHRIVAGQAVAAAPASSSNG</sequence>
<dbReference type="Proteomes" id="UP000317421">
    <property type="component" value="Unassembled WGS sequence"/>
</dbReference>
<evidence type="ECO:0000259" key="4">
    <source>
        <dbReference type="Pfam" id="PF25967"/>
    </source>
</evidence>
<evidence type="ECO:0000256" key="2">
    <source>
        <dbReference type="SAM" id="Coils"/>
    </source>
</evidence>
<dbReference type="Gene3D" id="2.40.30.170">
    <property type="match status" value="1"/>
</dbReference>
<dbReference type="InterPro" id="IPR006143">
    <property type="entry name" value="RND_pump_MFP"/>
</dbReference>
<dbReference type="OrthoDB" id="266524at2"/>